<organism evidence="1 2">
    <name type="scientific">Araneus ventricosus</name>
    <name type="common">Orbweaver spider</name>
    <name type="synonym">Epeira ventricosa</name>
    <dbReference type="NCBI Taxonomy" id="182803"/>
    <lineage>
        <taxon>Eukaryota</taxon>
        <taxon>Metazoa</taxon>
        <taxon>Ecdysozoa</taxon>
        <taxon>Arthropoda</taxon>
        <taxon>Chelicerata</taxon>
        <taxon>Arachnida</taxon>
        <taxon>Araneae</taxon>
        <taxon>Araneomorphae</taxon>
        <taxon>Entelegynae</taxon>
        <taxon>Araneoidea</taxon>
        <taxon>Araneidae</taxon>
        <taxon>Araneus</taxon>
    </lineage>
</organism>
<proteinExistence type="predicted"/>
<dbReference type="AlphaFoldDB" id="A0A4Y2E8N6"/>
<evidence type="ECO:0000313" key="1">
    <source>
        <dbReference type="EMBL" id="GBM24135.1"/>
    </source>
</evidence>
<reference evidence="1 2" key="1">
    <citation type="journal article" date="2019" name="Sci. Rep.">
        <title>Orb-weaving spider Araneus ventricosus genome elucidates the spidroin gene catalogue.</title>
        <authorList>
            <person name="Kono N."/>
            <person name="Nakamura H."/>
            <person name="Ohtoshi R."/>
            <person name="Moran D.A.P."/>
            <person name="Shinohara A."/>
            <person name="Yoshida Y."/>
            <person name="Fujiwara M."/>
            <person name="Mori M."/>
            <person name="Tomita M."/>
            <person name="Arakawa K."/>
        </authorList>
    </citation>
    <scope>NUCLEOTIDE SEQUENCE [LARGE SCALE GENOMIC DNA]</scope>
</reference>
<protein>
    <submittedName>
        <fullName evidence="1">Uncharacterized protein</fullName>
    </submittedName>
</protein>
<dbReference type="Proteomes" id="UP000499080">
    <property type="component" value="Unassembled WGS sequence"/>
</dbReference>
<name>A0A4Y2E8N6_ARAVE</name>
<comment type="caution">
    <text evidence="1">The sequence shown here is derived from an EMBL/GenBank/DDBJ whole genome shotgun (WGS) entry which is preliminary data.</text>
</comment>
<accession>A0A4Y2E8N6</accession>
<sequence length="136" mass="15048">MTYFRNCGSSISSLDCEQARGRTIFSKISTLTVNVDTSDANSIFHVICNAAQKPSPVSEISNYDIKKFSKIPSKIPELDKSSKINEFKPWEASLPNANIKISTTQSSIKTHLKQSLKPTHSTASIFSPVNEEPKLE</sequence>
<gene>
    <name evidence="1" type="ORF">AVEN_50247_1</name>
</gene>
<keyword evidence="2" id="KW-1185">Reference proteome</keyword>
<evidence type="ECO:0000313" key="2">
    <source>
        <dbReference type="Proteomes" id="UP000499080"/>
    </source>
</evidence>
<dbReference type="EMBL" id="BGPR01000511">
    <property type="protein sequence ID" value="GBM24135.1"/>
    <property type="molecule type" value="Genomic_DNA"/>
</dbReference>